<feature type="coiled-coil region" evidence="1">
    <location>
        <begin position="40"/>
        <end position="74"/>
    </location>
</feature>
<dbReference type="Gene3D" id="3.30.450.40">
    <property type="match status" value="1"/>
</dbReference>
<sequence>MSQLNELSIAEYLQTHPDFFQRHQHLLDDLYVVSKQQGTLSLVEVQLERQRKRIQELEQELAILAKLANQEQEIFLALMPLQQQLSHCKNLKQGIQAINQWAKNWELKQSKILLFTDQWQKQQDLEDIHWVDRKAFEIIRLERFGLRRFYLGEMTNREKSLLFLPEELPIGSVACCLLGAETAQNATALLLFTAHDSRHFHNGQNTQFLKHLVNIVELHLLRWLAEFAV</sequence>
<dbReference type="STRING" id="733.B0186_10840"/>
<organism evidence="2 3">
    <name type="scientific">Canicola haemoglobinophilus</name>
    <dbReference type="NCBI Taxonomy" id="733"/>
    <lineage>
        <taxon>Bacteria</taxon>
        <taxon>Pseudomonadati</taxon>
        <taxon>Pseudomonadota</taxon>
        <taxon>Gammaproteobacteria</taxon>
        <taxon>Pasteurellales</taxon>
        <taxon>Pasteurellaceae</taxon>
        <taxon>Canicola</taxon>
    </lineage>
</organism>
<dbReference type="PANTHER" id="PTHR38765">
    <property type="entry name" value="DUF484 DOMAIN-CONTAINING PROTEIN"/>
    <property type="match status" value="1"/>
</dbReference>
<name>A0A1V4AYI2_9PAST</name>
<evidence type="ECO:0000256" key="1">
    <source>
        <dbReference type="SAM" id="Coils"/>
    </source>
</evidence>
<dbReference type="Proteomes" id="UP000254329">
    <property type="component" value="Unassembled WGS sequence"/>
</dbReference>
<accession>A0A1V4AYI2</accession>
<dbReference type="EMBL" id="UGHF01000001">
    <property type="protein sequence ID" value="STO59257.1"/>
    <property type="molecule type" value="Genomic_DNA"/>
</dbReference>
<protein>
    <submittedName>
        <fullName evidence="2">Uncharacterized protein conserved in bacteria</fullName>
    </submittedName>
</protein>
<dbReference type="NCBIfam" id="NF008203">
    <property type="entry name" value="PRK10963.1"/>
    <property type="match status" value="1"/>
</dbReference>
<evidence type="ECO:0000313" key="3">
    <source>
        <dbReference type="Proteomes" id="UP000254329"/>
    </source>
</evidence>
<dbReference type="AlphaFoldDB" id="A0A1V4AYI2"/>
<proteinExistence type="predicted"/>
<gene>
    <name evidence="2" type="ORF">NCTC1659_00504</name>
</gene>
<evidence type="ECO:0000313" key="2">
    <source>
        <dbReference type="EMBL" id="STO59257.1"/>
    </source>
</evidence>
<dbReference type="InterPro" id="IPR007435">
    <property type="entry name" value="DUF484"/>
</dbReference>
<keyword evidence="3" id="KW-1185">Reference proteome</keyword>
<keyword evidence="1" id="KW-0175">Coiled coil</keyword>
<reference evidence="2 3" key="1">
    <citation type="submission" date="2018-06" db="EMBL/GenBank/DDBJ databases">
        <authorList>
            <consortium name="Pathogen Informatics"/>
            <person name="Doyle S."/>
        </authorList>
    </citation>
    <scope>NUCLEOTIDE SEQUENCE [LARGE SCALE GENOMIC DNA]</scope>
    <source>
        <strain evidence="2 3">NCTC1659</strain>
    </source>
</reference>
<dbReference type="RefSeq" id="WP_078219405.1">
    <property type="nucleotide sequence ID" value="NZ_MUXZ01000053.1"/>
</dbReference>
<dbReference type="Pfam" id="PF04340">
    <property type="entry name" value="DUF484"/>
    <property type="match status" value="1"/>
</dbReference>
<dbReference type="InterPro" id="IPR029016">
    <property type="entry name" value="GAF-like_dom_sf"/>
</dbReference>
<dbReference type="PANTHER" id="PTHR38765:SF1">
    <property type="entry name" value="DUF484 DOMAIN-CONTAINING PROTEIN"/>
    <property type="match status" value="1"/>
</dbReference>